<organism evidence="1 2">
    <name type="scientific">Papaver somniferum</name>
    <name type="common">Opium poppy</name>
    <dbReference type="NCBI Taxonomy" id="3469"/>
    <lineage>
        <taxon>Eukaryota</taxon>
        <taxon>Viridiplantae</taxon>
        <taxon>Streptophyta</taxon>
        <taxon>Embryophyta</taxon>
        <taxon>Tracheophyta</taxon>
        <taxon>Spermatophyta</taxon>
        <taxon>Magnoliopsida</taxon>
        <taxon>Ranunculales</taxon>
        <taxon>Papaveraceae</taxon>
        <taxon>Papaveroideae</taxon>
        <taxon>Papaver</taxon>
    </lineage>
</organism>
<proteinExistence type="predicted"/>
<name>A0A4Y7K7D5_PAPSO</name>
<dbReference type="Proteomes" id="UP000316621">
    <property type="component" value="Chromosome 7"/>
</dbReference>
<reference evidence="1 2" key="1">
    <citation type="journal article" date="2018" name="Science">
        <title>The opium poppy genome and morphinan production.</title>
        <authorList>
            <person name="Guo L."/>
            <person name="Winzer T."/>
            <person name="Yang X."/>
            <person name="Li Y."/>
            <person name="Ning Z."/>
            <person name="He Z."/>
            <person name="Teodor R."/>
            <person name="Lu Y."/>
            <person name="Bowser T.A."/>
            <person name="Graham I.A."/>
            <person name="Ye K."/>
        </authorList>
    </citation>
    <scope>NUCLEOTIDE SEQUENCE [LARGE SCALE GENOMIC DNA]</scope>
    <source>
        <strain evidence="2">cv. HN1</strain>
        <tissue evidence="1">Leaves</tissue>
    </source>
</reference>
<accession>A0A4Y7K7D5</accession>
<protein>
    <submittedName>
        <fullName evidence="1">Uncharacterized protein</fullName>
    </submittedName>
</protein>
<dbReference type="AlphaFoldDB" id="A0A4Y7K7D5"/>
<dbReference type="Gramene" id="RZC68260">
    <property type="protein sequence ID" value="RZC68260"/>
    <property type="gene ID" value="C5167_031515"/>
</dbReference>
<dbReference type="EMBL" id="CM010721">
    <property type="protein sequence ID" value="RZC68260.1"/>
    <property type="molecule type" value="Genomic_DNA"/>
</dbReference>
<evidence type="ECO:0000313" key="1">
    <source>
        <dbReference type="EMBL" id="RZC68260.1"/>
    </source>
</evidence>
<evidence type="ECO:0000313" key="2">
    <source>
        <dbReference type="Proteomes" id="UP000316621"/>
    </source>
</evidence>
<gene>
    <name evidence="1" type="ORF">C5167_031515</name>
</gene>
<keyword evidence="2" id="KW-1185">Reference proteome</keyword>
<sequence length="59" mass="6181">MISLSQSSSPDGVVEAVLLQVDVAVKDKEGVKSAVVSHVDVAAKDILKKFTSWHDGGVC</sequence>